<dbReference type="RefSeq" id="WP_386156669.1">
    <property type="nucleotide sequence ID" value="NZ_JBHMBS010000005.1"/>
</dbReference>
<name>A0ABV5TBS2_9ACTN</name>
<protein>
    <submittedName>
        <fullName evidence="4">DUF2264 domain-containing protein</fullName>
    </submittedName>
</protein>
<dbReference type="PANTHER" id="PTHR35339">
    <property type="entry name" value="LINALOOL DEHYDRATASE_ISOMERASE DOMAIN-CONTAINING PROTEIN"/>
    <property type="match status" value="1"/>
</dbReference>
<dbReference type="Pfam" id="PF20938">
    <property type="entry name" value="DUF2264_C"/>
    <property type="match status" value="1"/>
</dbReference>
<dbReference type="Proteomes" id="UP001589610">
    <property type="component" value="Unassembled WGS sequence"/>
</dbReference>
<keyword evidence="5" id="KW-1185">Reference proteome</keyword>
<evidence type="ECO:0000256" key="1">
    <source>
        <dbReference type="SAM" id="MobiDB-lite"/>
    </source>
</evidence>
<feature type="region of interest" description="Disordered" evidence="1">
    <location>
        <begin position="1"/>
        <end position="78"/>
    </location>
</feature>
<dbReference type="InterPro" id="IPR049349">
    <property type="entry name" value="DUF2264_N"/>
</dbReference>
<feature type="compositionally biased region" description="Low complexity" evidence="1">
    <location>
        <begin position="647"/>
        <end position="660"/>
    </location>
</feature>
<feature type="domain" description="DUF2264" evidence="3">
    <location>
        <begin position="440"/>
        <end position="644"/>
    </location>
</feature>
<feature type="domain" description="DUF2264" evidence="2">
    <location>
        <begin position="79"/>
        <end position="419"/>
    </location>
</feature>
<gene>
    <name evidence="4" type="ORF">ACFFRH_13645</name>
</gene>
<dbReference type="Pfam" id="PF10022">
    <property type="entry name" value="DUF2264"/>
    <property type="match status" value="1"/>
</dbReference>
<accession>A0ABV5TBS2</accession>
<reference evidence="4 5" key="1">
    <citation type="submission" date="2024-09" db="EMBL/GenBank/DDBJ databases">
        <authorList>
            <person name="Sun Q."/>
            <person name="Mori K."/>
        </authorList>
    </citation>
    <scope>NUCLEOTIDE SEQUENCE [LARGE SCALE GENOMIC DNA]</scope>
    <source>
        <strain evidence="4 5">JCM 3028</strain>
    </source>
</reference>
<feature type="region of interest" description="Disordered" evidence="1">
    <location>
        <begin position="645"/>
        <end position="707"/>
    </location>
</feature>
<evidence type="ECO:0000259" key="2">
    <source>
        <dbReference type="Pfam" id="PF10022"/>
    </source>
</evidence>
<dbReference type="PANTHER" id="PTHR35339:SF4">
    <property type="entry name" value="LINALOOL DEHYDRATASE_ISOMERASE DOMAIN-CONTAINING PROTEIN"/>
    <property type="match status" value="1"/>
</dbReference>
<dbReference type="EMBL" id="JBHMBS010000005">
    <property type="protein sequence ID" value="MFB9676534.1"/>
    <property type="molecule type" value="Genomic_DNA"/>
</dbReference>
<evidence type="ECO:0000259" key="3">
    <source>
        <dbReference type="Pfam" id="PF20938"/>
    </source>
</evidence>
<sequence length="707" mass="75343">MISPPGAGEAPCDREDPPGTGRAMLDHEDPPGTGGTVLDHEDPPAASRTTLDREGPPAAGGAALDREDPSGAGGTMLGREDMRRLVTELAEPLLPRFSPGRARLRLGTNAALYGDEAAELEAFARPLWGLAPLAAGGGSFGHWELWRRGLAAGTDPGHEEFWGAATDVDQRLVETAAIGLALALAPEAVWDPLSGAERDNLAAWLLHAMTRETADNNWRFFPVLVGLGLDRVGVRFDPGPNHARLERLESFALGGGWYGDGPTAQRDYYVPFAMHFYGLVYAALAGDRDPGRAERLRGRAAAFALDFQHWFTSDGAAVPFGRSLTYRFAQGAFWGALGFAGVEALPWGEVRGHLMRHLRWWLRRPLRDASGLLTLGYGYAQPALAEQYNAPGSPYWAMKAFLPLALTDGHPFWAAGEEPARELPETSVQPEAGVALMRCEEGRQVVMLSAGQHNTWVRHGPAKYAKFAYSTSFGFSVPAGSWGLEQGALDSTLALSDDGTHWRPCEEPGDFSARDGLLHARWAPWPDVEIDTWLLPRSPWHVRVHRVRSGRRLLSAEGAFAVDRDPVAHRVAEGRGHARLDSPAGLCVIEDLGGPPGAGRTGELVRPLPGTNVVVPRTVIPTLRGEHEPGERWLACAVLGLSGSGLSGSDHPGSGHPRSGLPGSGPDGSRTPGSGPSGAGGPAGWPEPPGLEDVLALLPGGHPFGTG</sequence>
<organism evidence="4 5">
    <name type="scientific">Streptosporangium vulgare</name>
    <dbReference type="NCBI Taxonomy" id="46190"/>
    <lineage>
        <taxon>Bacteria</taxon>
        <taxon>Bacillati</taxon>
        <taxon>Actinomycetota</taxon>
        <taxon>Actinomycetes</taxon>
        <taxon>Streptosporangiales</taxon>
        <taxon>Streptosporangiaceae</taxon>
        <taxon>Streptosporangium</taxon>
    </lineage>
</organism>
<evidence type="ECO:0000313" key="5">
    <source>
        <dbReference type="Proteomes" id="UP001589610"/>
    </source>
</evidence>
<comment type="caution">
    <text evidence="4">The sequence shown here is derived from an EMBL/GenBank/DDBJ whole genome shotgun (WGS) entry which is preliminary data.</text>
</comment>
<dbReference type="InterPro" id="IPR016624">
    <property type="entry name" value="UCP014753"/>
</dbReference>
<evidence type="ECO:0000313" key="4">
    <source>
        <dbReference type="EMBL" id="MFB9676534.1"/>
    </source>
</evidence>
<proteinExistence type="predicted"/>
<dbReference type="InterPro" id="IPR049237">
    <property type="entry name" value="DUF2264_C"/>
</dbReference>